<dbReference type="Pfam" id="PF01553">
    <property type="entry name" value="Acyltransferase"/>
    <property type="match status" value="1"/>
</dbReference>
<keyword evidence="3" id="KW-1185">Reference proteome</keyword>
<name>A0A5B1CIZ4_9BACT</name>
<sequence length="419" mass="48156">MHSVVIDQPYQFVPPYHGRLWPSALQRLIRRQLRREYGIESLHFENLDRLRDSMSAGHSVLLAPNHCRPTDPAIVNELCRQVGVVPFTMASWHIFMQSKWQRFLLRRLGAFSVYREGLDRQSLQAAIDILQAGKRPLVVFPEGVITRTNDRLIAMMEGVSFIARSAAKKRAAKKDSSTNQTSSSGGKVVVHPIAIRYHFHGDIEEAIHQTLDQIEQRLSWQPRRDADIRDRIRRVGETLLGLKEMEYFGEVHQGEIAPRVANLLDGILLPLEREWLGEPGEGNVVARVKRLRTEILQDMINGDIDETERSRRWRHLADMYIAQQISHYPPDYIRSDPTPERLLETIERFEEDLTDQCRIHRPMSATIQVGEAIEVSPKRTRGSDEDPVMTAVNRQMHEMLEIEFPAAVEVNMPMANSDG</sequence>
<feature type="domain" description="Phospholipid/glycerol acyltransferase" evidence="1">
    <location>
        <begin position="60"/>
        <end position="198"/>
    </location>
</feature>
<comment type="caution">
    <text evidence="2">The sequence shown here is derived from an EMBL/GenBank/DDBJ whole genome shotgun (WGS) entry which is preliminary data.</text>
</comment>
<accession>A0A5B1CIZ4</accession>
<protein>
    <submittedName>
        <fullName evidence="2">Acyltransferase</fullName>
    </submittedName>
</protein>
<organism evidence="2 3">
    <name type="scientific">Rubripirellula obstinata</name>
    <dbReference type="NCBI Taxonomy" id="406547"/>
    <lineage>
        <taxon>Bacteria</taxon>
        <taxon>Pseudomonadati</taxon>
        <taxon>Planctomycetota</taxon>
        <taxon>Planctomycetia</taxon>
        <taxon>Pirellulales</taxon>
        <taxon>Pirellulaceae</taxon>
        <taxon>Rubripirellula</taxon>
    </lineage>
</organism>
<keyword evidence="2" id="KW-0012">Acyltransferase</keyword>
<dbReference type="EMBL" id="VRLW01000001">
    <property type="protein sequence ID" value="KAA1259699.1"/>
    <property type="molecule type" value="Genomic_DNA"/>
</dbReference>
<reference evidence="2 3" key="1">
    <citation type="submission" date="2019-08" db="EMBL/GenBank/DDBJ databases">
        <title>Deep-cultivation of Planctomycetes and their phenomic and genomic characterization uncovers novel biology.</title>
        <authorList>
            <person name="Wiegand S."/>
            <person name="Jogler M."/>
            <person name="Boedeker C."/>
            <person name="Pinto D."/>
            <person name="Vollmers J."/>
            <person name="Rivas-Marin E."/>
            <person name="Kohn T."/>
            <person name="Peeters S.H."/>
            <person name="Heuer A."/>
            <person name="Rast P."/>
            <person name="Oberbeckmann S."/>
            <person name="Bunk B."/>
            <person name="Jeske O."/>
            <person name="Meyerdierks A."/>
            <person name="Storesund J.E."/>
            <person name="Kallscheuer N."/>
            <person name="Luecker S."/>
            <person name="Lage O.M."/>
            <person name="Pohl T."/>
            <person name="Merkel B.J."/>
            <person name="Hornburger P."/>
            <person name="Mueller R.-W."/>
            <person name="Bruemmer F."/>
            <person name="Labrenz M."/>
            <person name="Spormann A.M."/>
            <person name="Op Den Camp H."/>
            <person name="Overmann J."/>
            <person name="Amann R."/>
            <person name="Jetten M.S.M."/>
            <person name="Mascher T."/>
            <person name="Medema M.H."/>
            <person name="Devos D.P."/>
            <person name="Kaster A.-K."/>
            <person name="Ovreas L."/>
            <person name="Rohde M."/>
            <person name="Galperin M.Y."/>
            <person name="Jogler C."/>
        </authorList>
    </citation>
    <scope>NUCLEOTIDE SEQUENCE [LARGE SCALE GENOMIC DNA]</scope>
    <source>
        <strain evidence="2 3">LF1</strain>
    </source>
</reference>
<evidence type="ECO:0000259" key="1">
    <source>
        <dbReference type="SMART" id="SM00563"/>
    </source>
</evidence>
<dbReference type="Proteomes" id="UP000322699">
    <property type="component" value="Unassembled WGS sequence"/>
</dbReference>
<dbReference type="OrthoDB" id="9806008at2"/>
<keyword evidence="2" id="KW-0808">Transferase</keyword>
<dbReference type="GO" id="GO:0016746">
    <property type="term" value="F:acyltransferase activity"/>
    <property type="evidence" value="ECO:0007669"/>
    <property type="project" value="UniProtKB-KW"/>
</dbReference>
<dbReference type="InterPro" id="IPR002123">
    <property type="entry name" value="Plipid/glycerol_acylTrfase"/>
</dbReference>
<evidence type="ECO:0000313" key="2">
    <source>
        <dbReference type="EMBL" id="KAA1259699.1"/>
    </source>
</evidence>
<gene>
    <name evidence="2" type="ORF">LF1_22360</name>
</gene>
<dbReference type="AlphaFoldDB" id="A0A5B1CIZ4"/>
<dbReference type="SUPFAM" id="SSF69593">
    <property type="entry name" value="Glycerol-3-phosphate (1)-acyltransferase"/>
    <property type="match status" value="1"/>
</dbReference>
<proteinExistence type="predicted"/>
<evidence type="ECO:0000313" key="3">
    <source>
        <dbReference type="Proteomes" id="UP000322699"/>
    </source>
</evidence>
<dbReference type="SMART" id="SM00563">
    <property type="entry name" value="PlsC"/>
    <property type="match status" value="1"/>
</dbReference>
<dbReference type="RefSeq" id="WP_068258672.1">
    <property type="nucleotide sequence ID" value="NZ_LWSK01000006.1"/>
</dbReference>